<sequence>MSRDCYVLHVPRCNCNIEADLRTPWSGRNSSRRFYGCRNYKR</sequence>
<protein>
    <submittedName>
        <fullName evidence="1">Uncharacterized protein</fullName>
    </submittedName>
</protein>
<accession>A0A2C9W473</accession>
<dbReference type="AlphaFoldDB" id="A0A2C9W473"/>
<keyword evidence="2" id="KW-1185">Reference proteome</keyword>
<evidence type="ECO:0000313" key="1">
    <source>
        <dbReference type="EMBL" id="OAY53863.1"/>
    </source>
</evidence>
<proteinExistence type="predicted"/>
<organism evidence="1 2">
    <name type="scientific">Manihot esculenta</name>
    <name type="common">Cassava</name>
    <name type="synonym">Jatropha manihot</name>
    <dbReference type="NCBI Taxonomy" id="3983"/>
    <lineage>
        <taxon>Eukaryota</taxon>
        <taxon>Viridiplantae</taxon>
        <taxon>Streptophyta</taxon>
        <taxon>Embryophyta</taxon>
        <taxon>Tracheophyta</taxon>
        <taxon>Spermatophyta</taxon>
        <taxon>Magnoliopsida</taxon>
        <taxon>eudicotyledons</taxon>
        <taxon>Gunneridae</taxon>
        <taxon>Pentapetalae</taxon>
        <taxon>rosids</taxon>
        <taxon>fabids</taxon>
        <taxon>Malpighiales</taxon>
        <taxon>Euphorbiaceae</taxon>
        <taxon>Crotonoideae</taxon>
        <taxon>Manihoteae</taxon>
        <taxon>Manihot</taxon>
    </lineage>
</organism>
<evidence type="ECO:0000313" key="2">
    <source>
        <dbReference type="Proteomes" id="UP000091857"/>
    </source>
</evidence>
<dbReference type="Proteomes" id="UP000091857">
    <property type="component" value="Chromosome 3"/>
</dbReference>
<dbReference type="EMBL" id="CM004389">
    <property type="protein sequence ID" value="OAY53863.1"/>
    <property type="molecule type" value="Genomic_DNA"/>
</dbReference>
<name>A0A2C9W473_MANES</name>
<dbReference type="Gramene" id="Manes.03G029200.1.v8.1">
    <property type="protein sequence ID" value="Manes.03G029200.1.v8.1.CDS"/>
    <property type="gene ID" value="Manes.03G029200.v8.1"/>
</dbReference>
<gene>
    <name evidence="1" type="ORF">MANES_03G029200v8</name>
</gene>
<reference evidence="2" key="1">
    <citation type="journal article" date="2016" name="Nat. Biotechnol.">
        <title>Sequencing wild and cultivated cassava and related species reveals extensive interspecific hybridization and genetic diversity.</title>
        <authorList>
            <person name="Bredeson J.V."/>
            <person name="Lyons J.B."/>
            <person name="Prochnik S.E."/>
            <person name="Wu G.A."/>
            <person name="Ha C.M."/>
            <person name="Edsinger-Gonzales E."/>
            <person name="Grimwood J."/>
            <person name="Schmutz J."/>
            <person name="Rabbi I.Y."/>
            <person name="Egesi C."/>
            <person name="Nauluvula P."/>
            <person name="Lebot V."/>
            <person name="Ndunguru J."/>
            <person name="Mkamilo G."/>
            <person name="Bart R.S."/>
            <person name="Setter T.L."/>
            <person name="Gleadow R.M."/>
            <person name="Kulakow P."/>
            <person name="Ferguson M.E."/>
            <person name="Rounsley S."/>
            <person name="Rokhsar D.S."/>
        </authorList>
    </citation>
    <scope>NUCLEOTIDE SEQUENCE [LARGE SCALE GENOMIC DNA]</scope>
    <source>
        <strain evidence="2">cv. AM560-2</strain>
    </source>
</reference>
<comment type="caution">
    <text evidence="1">The sequence shown here is derived from an EMBL/GenBank/DDBJ whole genome shotgun (WGS) entry which is preliminary data.</text>
</comment>